<accession>A0A7W9J7M9</accession>
<organism evidence="2 3">
    <name type="scientific">Kribbella italica</name>
    <dbReference type="NCBI Taxonomy" id="1540520"/>
    <lineage>
        <taxon>Bacteria</taxon>
        <taxon>Bacillati</taxon>
        <taxon>Actinomycetota</taxon>
        <taxon>Actinomycetes</taxon>
        <taxon>Propionibacteriales</taxon>
        <taxon>Kribbellaceae</taxon>
        <taxon>Kribbella</taxon>
    </lineage>
</organism>
<keyword evidence="3" id="KW-1185">Reference proteome</keyword>
<feature type="transmembrane region" description="Helical" evidence="1">
    <location>
        <begin position="12"/>
        <end position="36"/>
    </location>
</feature>
<proteinExistence type="predicted"/>
<comment type="caution">
    <text evidence="2">The sequence shown here is derived from an EMBL/GenBank/DDBJ whole genome shotgun (WGS) entry which is preliminary data.</text>
</comment>
<evidence type="ECO:0000313" key="2">
    <source>
        <dbReference type="EMBL" id="MBB5836592.1"/>
    </source>
</evidence>
<keyword evidence="1" id="KW-0812">Transmembrane</keyword>
<dbReference type="Proteomes" id="UP000549971">
    <property type="component" value="Unassembled WGS sequence"/>
</dbReference>
<dbReference type="EMBL" id="JACHMY010000001">
    <property type="protein sequence ID" value="MBB5836592.1"/>
    <property type="molecule type" value="Genomic_DNA"/>
</dbReference>
<evidence type="ECO:0000313" key="3">
    <source>
        <dbReference type="Proteomes" id="UP000549971"/>
    </source>
</evidence>
<keyword evidence="1" id="KW-1133">Transmembrane helix</keyword>
<protein>
    <recommendedName>
        <fullName evidence="4">LPXTG cell wall anchor domain-containing protein</fullName>
    </recommendedName>
</protein>
<sequence length="82" mass="8754">MESEPTDGSSAGSCLSIGCFATIGAAIVGLVTWLIVDHYTPCYCEGDSDAAWFESMDSTPYGLLAFVATLALVAFVVIRRRR</sequence>
<name>A0A7W9J7M9_9ACTN</name>
<reference evidence="2 3" key="1">
    <citation type="submission" date="2020-08" db="EMBL/GenBank/DDBJ databases">
        <title>Sequencing the genomes of 1000 actinobacteria strains.</title>
        <authorList>
            <person name="Klenk H.-P."/>
        </authorList>
    </citation>
    <scope>NUCLEOTIDE SEQUENCE [LARGE SCALE GENOMIC DNA]</scope>
    <source>
        <strain evidence="2 3">DSM 28967</strain>
    </source>
</reference>
<dbReference type="RefSeq" id="WP_184796086.1">
    <property type="nucleotide sequence ID" value="NZ_JACHMY010000001.1"/>
</dbReference>
<evidence type="ECO:0008006" key="4">
    <source>
        <dbReference type="Google" id="ProtNLM"/>
    </source>
</evidence>
<evidence type="ECO:0000256" key="1">
    <source>
        <dbReference type="SAM" id="Phobius"/>
    </source>
</evidence>
<dbReference type="AlphaFoldDB" id="A0A7W9J7M9"/>
<feature type="transmembrane region" description="Helical" evidence="1">
    <location>
        <begin position="61"/>
        <end position="78"/>
    </location>
</feature>
<keyword evidence="1" id="KW-0472">Membrane</keyword>
<gene>
    <name evidence="2" type="ORF">HDA39_003326</name>
</gene>